<evidence type="ECO:0000256" key="4">
    <source>
        <dbReference type="SAM" id="MobiDB-lite"/>
    </source>
</evidence>
<feature type="compositionally biased region" description="Acidic residues" evidence="4">
    <location>
        <begin position="622"/>
        <end position="651"/>
    </location>
</feature>
<dbReference type="RefSeq" id="XP_011668376.2">
    <property type="nucleotide sequence ID" value="XM_011670074.2"/>
</dbReference>
<feature type="coiled-coil region" evidence="3">
    <location>
        <begin position="55"/>
        <end position="89"/>
    </location>
</feature>
<evidence type="ECO:0000256" key="1">
    <source>
        <dbReference type="ARBA" id="ARBA00005872"/>
    </source>
</evidence>
<dbReference type="GeneID" id="578531"/>
<dbReference type="Proteomes" id="UP000007110">
    <property type="component" value="Unassembled WGS sequence"/>
</dbReference>
<dbReference type="KEGG" id="spu:578531"/>
<reference evidence="5" key="2">
    <citation type="submission" date="2021-01" db="UniProtKB">
        <authorList>
            <consortium name="EnsemblMetazoa"/>
        </authorList>
    </citation>
    <scope>IDENTIFICATION</scope>
</reference>
<dbReference type="EnsemblMetazoa" id="XM_011670074">
    <property type="protein sequence ID" value="XP_011668376"/>
    <property type="gene ID" value="LOC578531"/>
</dbReference>
<organism evidence="5 6">
    <name type="scientific">Strongylocentrotus purpuratus</name>
    <name type="common">Purple sea urchin</name>
    <dbReference type="NCBI Taxonomy" id="7668"/>
    <lineage>
        <taxon>Eukaryota</taxon>
        <taxon>Metazoa</taxon>
        <taxon>Echinodermata</taxon>
        <taxon>Eleutherozoa</taxon>
        <taxon>Echinozoa</taxon>
        <taxon>Echinoidea</taxon>
        <taxon>Euechinoidea</taxon>
        <taxon>Echinacea</taxon>
        <taxon>Camarodonta</taxon>
        <taxon>Echinidea</taxon>
        <taxon>Strongylocentrotidae</taxon>
        <taxon>Strongylocentrotus</taxon>
    </lineage>
</organism>
<feature type="region of interest" description="Disordered" evidence="4">
    <location>
        <begin position="1"/>
        <end position="22"/>
    </location>
</feature>
<feature type="region of interest" description="Disordered" evidence="4">
    <location>
        <begin position="603"/>
        <end position="674"/>
    </location>
</feature>
<dbReference type="CTD" id="91050"/>
<feature type="region of interest" description="Disordered" evidence="4">
    <location>
        <begin position="401"/>
        <end position="491"/>
    </location>
</feature>
<dbReference type="OMA" id="MSEDKEG"/>
<dbReference type="InterPro" id="IPR019179">
    <property type="entry name" value="CC149"/>
</dbReference>
<evidence type="ECO:0000256" key="3">
    <source>
        <dbReference type="SAM" id="Coils"/>
    </source>
</evidence>
<dbReference type="OrthoDB" id="5917629at2759"/>
<name>A0A7M7HKM3_STRPU</name>
<feature type="region of interest" description="Disordered" evidence="4">
    <location>
        <begin position="541"/>
        <end position="590"/>
    </location>
</feature>
<dbReference type="InParanoid" id="A0A7M7HKM3"/>
<evidence type="ECO:0000313" key="5">
    <source>
        <dbReference type="EnsemblMetazoa" id="XP_011668376"/>
    </source>
</evidence>
<accession>A0A7M7HKM3</accession>
<feature type="compositionally biased region" description="Low complexity" evidence="4">
    <location>
        <begin position="404"/>
        <end position="427"/>
    </location>
</feature>
<evidence type="ECO:0008006" key="7">
    <source>
        <dbReference type="Google" id="ProtNLM"/>
    </source>
</evidence>
<keyword evidence="2 3" id="KW-0175">Coiled coil</keyword>
<feature type="compositionally biased region" description="Basic and acidic residues" evidence="4">
    <location>
        <begin position="691"/>
        <end position="703"/>
    </location>
</feature>
<evidence type="ECO:0000313" key="6">
    <source>
        <dbReference type="Proteomes" id="UP000007110"/>
    </source>
</evidence>
<proteinExistence type="inferred from homology"/>
<feature type="coiled-coil region" evidence="3">
    <location>
        <begin position="338"/>
        <end position="365"/>
    </location>
</feature>
<feature type="coiled-coil region" evidence="3">
    <location>
        <begin position="237"/>
        <end position="264"/>
    </location>
</feature>
<sequence length="730" mass="81016">MAGFRESQSGRRRKNGQEPFTRSREEWQQLCGEFNICKRKHQAKSDALLVLAKELDNVRQEKDAYKLMAEQLREKFHEQRKKYEERERALGLSLHDGDPLAERRNHTLVQILCESRAKNRKAELELVDLHQKLSEAEGDIKLLRESIARQRIGDEGIGTRHFPAHEREELIRQLEKSREQIESLERDMVAKIDDQQEFVTERDYYRTKTERLNQELNYVLGGDDRRIIDVDALVMENKYLKERMNQSLEEKATLQQTINKYKTALERRRGKGIGRPGSGTGSVLSTKDAMHCNPCDRVENLLAQGKSGGISASPSSVGDLQALATSLLETVHDKNMALSHQKNTNKILGKRVAELEKKLKTLEVAGLWTLPVGAGSGARNAVYLAKEKQNMASGLKTLLPHQVSSSSDDNSPRSLDGASSQGSSAQSTPHSTPSHDVSRKELTRKDTEDSLICLEEHDGKAEAAEPRSRSQSSPSKGEVTGKDRDGSLIALEGQDETLVKVRSISQDSVSHRCHQKKLVRTDTQDSFISLEDHNASQCVEGENTFSDNVPLPQGMEGTPGEDDDWSEISGEINDGDTSGGGDAHGNVNTAAERELLKNVFEIEQGQADGKDGKLDSAVCDDNNQEDEEDLEGSADPDAALELEDGEADSQEEGDKLMSSWLEQEGDPSTNATIGTTSLENLFDSVADKLSLKNKEKRQPEGKESTQQSSPLLKRDKQASLVVVDNTPQCV</sequence>
<reference evidence="6" key="1">
    <citation type="submission" date="2015-02" db="EMBL/GenBank/DDBJ databases">
        <title>Genome sequencing for Strongylocentrotus purpuratus.</title>
        <authorList>
            <person name="Murali S."/>
            <person name="Liu Y."/>
            <person name="Vee V."/>
            <person name="English A."/>
            <person name="Wang M."/>
            <person name="Skinner E."/>
            <person name="Han Y."/>
            <person name="Muzny D.M."/>
            <person name="Worley K.C."/>
            <person name="Gibbs R.A."/>
        </authorList>
    </citation>
    <scope>NUCLEOTIDE SEQUENCE</scope>
</reference>
<evidence type="ECO:0000256" key="2">
    <source>
        <dbReference type="ARBA" id="ARBA00023054"/>
    </source>
</evidence>
<dbReference type="PANTHER" id="PTHR21682:SF2">
    <property type="entry name" value="COILED-COIL DOMAIN-CONTAINING PROTEIN 149"/>
    <property type="match status" value="1"/>
</dbReference>
<feature type="compositionally biased region" description="Basic and acidic residues" evidence="4">
    <location>
        <begin position="436"/>
        <end position="468"/>
    </location>
</feature>
<keyword evidence="6" id="KW-1185">Reference proteome</keyword>
<protein>
    <recommendedName>
        <fullName evidence="7">Coiled-coil domain-containing protein 149</fullName>
    </recommendedName>
</protein>
<comment type="similarity">
    <text evidence="1">Belongs to the CCDC149 family.</text>
</comment>
<dbReference type="Pfam" id="PF09789">
    <property type="entry name" value="CC149"/>
    <property type="match status" value="1"/>
</dbReference>
<dbReference type="AlphaFoldDB" id="A0A7M7HKM3"/>
<feature type="coiled-coil region" evidence="3">
    <location>
        <begin position="119"/>
        <end position="194"/>
    </location>
</feature>
<feature type="region of interest" description="Disordered" evidence="4">
    <location>
        <begin position="691"/>
        <end position="730"/>
    </location>
</feature>
<dbReference type="PANTHER" id="PTHR21682">
    <property type="entry name" value="COILED-COIL DOMAIN-CONTAINING PROTEIN 149"/>
    <property type="match status" value="1"/>
</dbReference>